<keyword evidence="2" id="KW-0238">DNA-binding</keyword>
<dbReference type="Proteomes" id="UP000037848">
    <property type="component" value="Unassembled WGS sequence"/>
</dbReference>
<keyword evidence="3" id="KW-0804">Transcription</keyword>
<evidence type="ECO:0000256" key="3">
    <source>
        <dbReference type="ARBA" id="ARBA00023163"/>
    </source>
</evidence>
<sequence>MALDLETFLPYRLANIASKMSEEFACVYQQQSNLTIPQWRILFNLAQLGQSHAKELCMQASMDKSTVSRAIKALIDKEYIISILNPEDKRASLLELTSDGHELYKQLAPDALAWEQQLLAVLDEQEYQVLQQCLDKLSIKLNTP</sequence>
<evidence type="ECO:0000256" key="2">
    <source>
        <dbReference type="ARBA" id="ARBA00023125"/>
    </source>
</evidence>
<dbReference type="SMART" id="SM00347">
    <property type="entry name" value="HTH_MARR"/>
    <property type="match status" value="1"/>
</dbReference>
<keyword evidence="6" id="KW-1185">Reference proteome</keyword>
<dbReference type="InterPro" id="IPR036388">
    <property type="entry name" value="WH-like_DNA-bd_sf"/>
</dbReference>
<dbReference type="InterPro" id="IPR052067">
    <property type="entry name" value="Metal_resp_HTH_trans_reg"/>
</dbReference>
<name>A0A0N0LVA1_9GAMM</name>
<dbReference type="PROSITE" id="PS50995">
    <property type="entry name" value="HTH_MARR_2"/>
    <property type="match status" value="1"/>
</dbReference>
<proteinExistence type="predicted"/>
<evidence type="ECO:0000256" key="1">
    <source>
        <dbReference type="ARBA" id="ARBA00023015"/>
    </source>
</evidence>
<gene>
    <name evidence="5" type="ORF">ADS77_18370</name>
</gene>
<evidence type="ECO:0000313" key="6">
    <source>
        <dbReference type="Proteomes" id="UP000037848"/>
    </source>
</evidence>
<reference evidence="5 6" key="1">
    <citation type="submission" date="2015-08" db="EMBL/GenBank/DDBJ databases">
        <title>Draft Genome Sequence of Pseudoalteromonas porphyrae UCD-SED14.</title>
        <authorList>
            <person name="Coil D.A."/>
            <person name="Jospin G."/>
            <person name="Lee R.D."/>
            <person name="Eisen J.A."/>
        </authorList>
    </citation>
    <scope>NUCLEOTIDE SEQUENCE [LARGE SCALE GENOMIC DNA]</scope>
    <source>
        <strain evidence="5 6">UCD-SED14</strain>
    </source>
</reference>
<dbReference type="EMBL" id="LHPH01000027">
    <property type="protein sequence ID" value="KPH58021.1"/>
    <property type="molecule type" value="Genomic_DNA"/>
</dbReference>
<dbReference type="PANTHER" id="PTHR35790">
    <property type="entry name" value="HTH-TYPE TRANSCRIPTIONAL REGULATOR PCHR"/>
    <property type="match status" value="1"/>
</dbReference>
<dbReference type="RefSeq" id="WP_054455734.1">
    <property type="nucleotide sequence ID" value="NZ_LHPH01000027.1"/>
</dbReference>
<dbReference type="PANTHER" id="PTHR35790:SF4">
    <property type="entry name" value="HTH-TYPE TRANSCRIPTIONAL REGULATOR PCHR"/>
    <property type="match status" value="1"/>
</dbReference>
<feature type="domain" description="HTH marR-type" evidence="4">
    <location>
        <begin position="1"/>
        <end position="139"/>
    </location>
</feature>
<accession>A0A0N0LVA1</accession>
<dbReference type="InterPro" id="IPR023187">
    <property type="entry name" value="Tscrpt_reg_MarR-type_CS"/>
</dbReference>
<evidence type="ECO:0000259" key="4">
    <source>
        <dbReference type="PROSITE" id="PS50995"/>
    </source>
</evidence>
<dbReference type="GO" id="GO:0003700">
    <property type="term" value="F:DNA-binding transcription factor activity"/>
    <property type="evidence" value="ECO:0007669"/>
    <property type="project" value="InterPro"/>
</dbReference>
<dbReference type="Pfam" id="PF01047">
    <property type="entry name" value="MarR"/>
    <property type="match status" value="1"/>
</dbReference>
<dbReference type="STRING" id="187330.AMS58_15525"/>
<protein>
    <submittedName>
        <fullName evidence="5">MarR family transcriptional regulator</fullName>
    </submittedName>
</protein>
<dbReference type="SUPFAM" id="SSF46785">
    <property type="entry name" value="Winged helix' DNA-binding domain"/>
    <property type="match status" value="1"/>
</dbReference>
<dbReference type="AlphaFoldDB" id="A0A0N0LVA1"/>
<dbReference type="Gene3D" id="1.10.10.10">
    <property type="entry name" value="Winged helix-like DNA-binding domain superfamily/Winged helix DNA-binding domain"/>
    <property type="match status" value="1"/>
</dbReference>
<keyword evidence="1" id="KW-0805">Transcription regulation</keyword>
<organism evidence="5 6">
    <name type="scientific">Pseudoalteromonas porphyrae</name>
    <dbReference type="NCBI Taxonomy" id="187330"/>
    <lineage>
        <taxon>Bacteria</taxon>
        <taxon>Pseudomonadati</taxon>
        <taxon>Pseudomonadota</taxon>
        <taxon>Gammaproteobacteria</taxon>
        <taxon>Alteromonadales</taxon>
        <taxon>Pseudoalteromonadaceae</taxon>
        <taxon>Pseudoalteromonas</taxon>
    </lineage>
</organism>
<dbReference type="PROSITE" id="PS01117">
    <property type="entry name" value="HTH_MARR_1"/>
    <property type="match status" value="1"/>
</dbReference>
<dbReference type="OrthoDB" id="8906692at2"/>
<dbReference type="PATRIC" id="fig|187330.3.peg.2322"/>
<dbReference type="PRINTS" id="PR00598">
    <property type="entry name" value="HTHMARR"/>
</dbReference>
<evidence type="ECO:0000313" key="5">
    <source>
        <dbReference type="EMBL" id="KPH58021.1"/>
    </source>
</evidence>
<dbReference type="InterPro" id="IPR036390">
    <property type="entry name" value="WH_DNA-bd_sf"/>
</dbReference>
<dbReference type="InterPro" id="IPR000835">
    <property type="entry name" value="HTH_MarR-typ"/>
</dbReference>
<comment type="caution">
    <text evidence="5">The sequence shown here is derived from an EMBL/GenBank/DDBJ whole genome shotgun (WGS) entry which is preliminary data.</text>
</comment>
<dbReference type="GO" id="GO:0003677">
    <property type="term" value="F:DNA binding"/>
    <property type="evidence" value="ECO:0007669"/>
    <property type="project" value="UniProtKB-KW"/>
</dbReference>